<evidence type="ECO:0000256" key="6">
    <source>
        <dbReference type="ARBA" id="ARBA00022777"/>
    </source>
</evidence>
<keyword evidence="5" id="KW-0547">Nucleotide-binding</keyword>
<accession>D4H8R1</accession>
<dbReference type="EC" id="2.7.13.3" evidence="2"/>
<dbReference type="InParanoid" id="D4H8R1"/>
<dbReference type="AlphaFoldDB" id="D4H8R1"/>
<dbReference type="InterPro" id="IPR036890">
    <property type="entry name" value="HATPase_C_sf"/>
</dbReference>
<feature type="domain" description="Tll0287-like" evidence="10">
    <location>
        <begin position="86"/>
        <end position="198"/>
    </location>
</feature>
<evidence type="ECO:0000256" key="2">
    <source>
        <dbReference type="ARBA" id="ARBA00012438"/>
    </source>
</evidence>
<feature type="domain" description="Signal transduction histidine kinase subgroup 2 dimerisation and phosphoacceptor" evidence="9">
    <location>
        <begin position="255"/>
        <end position="328"/>
    </location>
</feature>
<dbReference type="Proteomes" id="UP000002012">
    <property type="component" value="Chromosome"/>
</dbReference>
<protein>
    <recommendedName>
        <fullName evidence="2">histidine kinase</fullName>
        <ecNumber evidence="2">2.7.13.3</ecNumber>
    </recommendedName>
</protein>
<keyword evidence="12" id="KW-1185">Reference proteome</keyword>
<name>D4H8R1_DENA2</name>
<dbReference type="SUPFAM" id="SSF55874">
    <property type="entry name" value="ATPase domain of HSP90 chaperone/DNA topoisomerase II/histidine kinase"/>
    <property type="match status" value="1"/>
</dbReference>
<dbReference type="PaxDb" id="522772-Dacet_1645"/>
<feature type="transmembrane region" description="Helical" evidence="8">
    <location>
        <begin position="214"/>
        <end position="233"/>
    </location>
</feature>
<dbReference type="Gene3D" id="3.30.565.10">
    <property type="entry name" value="Histidine kinase-like ATPase, C-terminal domain"/>
    <property type="match status" value="1"/>
</dbReference>
<feature type="transmembrane region" description="Helical" evidence="8">
    <location>
        <begin position="9"/>
        <end position="29"/>
    </location>
</feature>
<dbReference type="GO" id="GO:0004673">
    <property type="term" value="F:protein histidine kinase activity"/>
    <property type="evidence" value="ECO:0007669"/>
    <property type="project" value="UniProtKB-EC"/>
</dbReference>
<evidence type="ECO:0000259" key="9">
    <source>
        <dbReference type="Pfam" id="PF07568"/>
    </source>
</evidence>
<comment type="catalytic activity">
    <reaction evidence="1">
        <text>ATP + protein L-histidine = ADP + protein N-phospho-L-histidine.</text>
        <dbReference type="EC" id="2.7.13.3"/>
    </reaction>
</comment>
<keyword evidence="8" id="KW-1133">Transmembrane helix</keyword>
<dbReference type="PANTHER" id="PTHR41523">
    <property type="entry name" value="TWO-COMPONENT SYSTEM SENSOR PROTEIN"/>
    <property type="match status" value="1"/>
</dbReference>
<keyword evidence="7" id="KW-0067">ATP-binding</keyword>
<dbReference type="KEGG" id="dap:Dacet_1645"/>
<dbReference type="RefSeq" id="WP_013010921.1">
    <property type="nucleotide sequence ID" value="NC_013943.1"/>
</dbReference>
<dbReference type="Gene3D" id="3.30.450.20">
    <property type="entry name" value="PAS domain"/>
    <property type="match status" value="1"/>
</dbReference>
<evidence type="ECO:0000256" key="3">
    <source>
        <dbReference type="ARBA" id="ARBA00022553"/>
    </source>
</evidence>
<dbReference type="Gene3D" id="3.30.450.290">
    <property type="match status" value="1"/>
</dbReference>
<keyword evidence="3" id="KW-0597">Phosphoprotein</keyword>
<dbReference type="STRING" id="522772.Dacet_1645"/>
<evidence type="ECO:0000256" key="5">
    <source>
        <dbReference type="ARBA" id="ARBA00022741"/>
    </source>
</evidence>
<keyword evidence="6 11" id="KW-0418">Kinase</keyword>
<dbReference type="Pfam" id="PF07568">
    <property type="entry name" value="HisKA_2"/>
    <property type="match status" value="1"/>
</dbReference>
<keyword evidence="8" id="KW-0472">Membrane</keyword>
<dbReference type="PANTHER" id="PTHR41523:SF8">
    <property type="entry name" value="ETHYLENE RESPONSE SENSOR PROTEIN"/>
    <property type="match status" value="1"/>
</dbReference>
<sequence length="445" mass="50336" precursor="true">MSTNTRKFLLYFVALIITWTLLVLAHVFLQHIEYKNAAMHIAVKEADLTFLKDSLYRRWSASHGGVYVFVTEDMQPNPYLENIDNRDIITENGKKLTLVNPAFMTRQVFELADSKVPQGHLISDIVLNPANKPDKWEQEAFAKIKSGLSVYSGIDVVDGVQYLRFMKPFITEEGCLKCHAFQGYEVGDIRGGISVAIPLKGYLDAFMNKSASHMIVSFLIWFFGIAVLFYAYLKMTAMMRKEENLNNEKDILMQEFNHRIKNNLQIISSIIDVHMEKSCTHDKNEVLQDIQDRMISMAHMHSMFASGSSTGIDSEKYISKIYKSFCQTHSLGRNSDVEFISDVDSFTLSGVHALSCGLILNELLTNSFKHAFKDSVVAPKIFVTFKRVDGKTEFTYRDNGVGFDFDTASKKPDSYGLMLVSSMAEKLNAVSQIKGEGGMFASFTF</sequence>
<evidence type="ECO:0000256" key="8">
    <source>
        <dbReference type="SAM" id="Phobius"/>
    </source>
</evidence>
<evidence type="ECO:0000313" key="11">
    <source>
        <dbReference type="EMBL" id="ADD68410.1"/>
    </source>
</evidence>
<evidence type="ECO:0000256" key="1">
    <source>
        <dbReference type="ARBA" id="ARBA00000085"/>
    </source>
</evidence>
<keyword evidence="8" id="KW-0812">Transmembrane</keyword>
<dbReference type="eggNOG" id="COG3920">
    <property type="taxonomic scope" value="Bacteria"/>
</dbReference>
<dbReference type="InterPro" id="IPR011495">
    <property type="entry name" value="Sig_transdc_His_kin_sub2_dim/P"/>
</dbReference>
<dbReference type="GO" id="GO:0005524">
    <property type="term" value="F:ATP binding"/>
    <property type="evidence" value="ECO:0007669"/>
    <property type="project" value="UniProtKB-KW"/>
</dbReference>
<reference evidence="11 12" key="1">
    <citation type="journal article" date="2010" name="Stand. Genomic Sci.">
        <title>Complete genome sequence of Denitrovibrio acetiphilus type strain (N2460).</title>
        <authorList>
            <person name="Kiss H."/>
            <person name="Lang E."/>
            <person name="Lapidus A."/>
            <person name="Copeland A."/>
            <person name="Nolan M."/>
            <person name="Glavina Del Rio T."/>
            <person name="Chen F."/>
            <person name="Lucas S."/>
            <person name="Tice H."/>
            <person name="Cheng J.F."/>
            <person name="Han C."/>
            <person name="Goodwin L."/>
            <person name="Pitluck S."/>
            <person name="Liolios K."/>
            <person name="Pati A."/>
            <person name="Ivanova N."/>
            <person name="Mavromatis K."/>
            <person name="Chen A."/>
            <person name="Palaniappan K."/>
            <person name="Land M."/>
            <person name="Hauser L."/>
            <person name="Chang Y.J."/>
            <person name="Jeffries C.D."/>
            <person name="Detter J.C."/>
            <person name="Brettin T."/>
            <person name="Spring S."/>
            <person name="Rohde M."/>
            <person name="Goker M."/>
            <person name="Woyke T."/>
            <person name="Bristow J."/>
            <person name="Eisen J.A."/>
            <person name="Markowitz V."/>
            <person name="Hugenholtz P."/>
            <person name="Kyrpides N.C."/>
            <person name="Klenk H.P."/>
        </authorList>
    </citation>
    <scope>NUCLEOTIDE SEQUENCE [LARGE SCALE GENOMIC DNA]</scope>
    <source>
        <strain evidence="12">DSM 12809 / NBRC 114555 / N2460</strain>
    </source>
</reference>
<evidence type="ECO:0000256" key="4">
    <source>
        <dbReference type="ARBA" id="ARBA00022679"/>
    </source>
</evidence>
<dbReference type="InterPro" id="IPR021796">
    <property type="entry name" value="Tll0287-like_dom"/>
</dbReference>
<evidence type="ECO:0000313" key="12">
    <source>
        <dbReference type="Proteomes" id="UP000002012"/>
    </source>
</evidence>
<dbReference type="Pfam" id="PF11845">
    <property type="entry name" value="Tll0287-like"/>
    <property type="match status" value="1"/>
</dbReference>
<evidence type="ECO:0000259" key="10">
    <source>
        <dbReference type="Pfam" id="PF11845"/>
    </source>
</evidence>
<dbReference type="HOGENOM" id="CLU_000445_114_64_0"/>
<gene>
    <name evidence="11" type="ordered locus">Dacet_1645</name>
</gene>
<evidence type="ECO:0000256" key="7">
    <source>
        <dbReference type="ARBA" id="ARBA00022840"/>
    </source>
</evidence>
<keyword evidence="4" id="KW-0808">Transferase</keyword>
<dbReference type="OrthoDB" id="5342108at2"/>
<dbReference type="EMBL" id="CP001968">
    <property type="protein sequence ID" value="ADD68410.1"/>
    <property type="molecule type" value="Genomic_DNA"/>
</dbReference>
<organism evidence="11 12">
    <name type="scientific">Denitrovibrio acetiphilus (strain DSM 12809 / NBRC 114555 / N2460)</name>
    <dbReference type="NCBI Taxonomy" id="522772"/>
    <lineage>
        <taxon>Bacteria</taxon>
        <taxon>Pseudomonadati</taxon>
        <taxon>Deferribacterota</taxon>
        <taxon>Deferribacteres</taxon>
        <taxon>Deferribacterales</taxon>
        <taxon>Geovibrionaceae</taxon>
        <taxon>Denitrovibrio</taxon>
    </lineage>
</organism>
<proteinExistence type="predicted"/>